<name>A0A075FHU8_9ARCH</name>
<accession>A0A075FHU8</accession>
<dbReference type="AlphaFoldDB" id="A0A075FHU8"/>
<proteinExistence type="predicted"/>
<reference evidence="2" key="1">
    <citation type="journal article" date="2014" name="Genome Biol. Evol.">
        <title>Pangenome evidence for extensive interdomain horizontal transfer affecting lineage core and shell genes in uncultured planktonic thaumarchaeota and euryarchaeota.</title>
        <authorList>
            <person name="Deschamps P."/>
            <person name="Zivanovic Y."/>
            <person name="Moreira D."/>
            <person name="Rodriguez-Valera F."/>
            <person name="Lopez-Garcia P."/>
        </authorList>
    </citation>
    <scope>NUCLEOTIDE SEQUENCE</scope>
</reference>
<protein>
    <submittedName>
        <fullName evidence="2">Uncharacterized protein</fullName>
    </submittedName>
</protein>
<dbReference type="EMBL" id="KF900320">
    <property type="protein sequence ID" value="AIE90879.1"/>
    <property type="molecule type" value="Genomic_DNA"/>
</dbReference>
<keyword evidence="1" id="KW-0812">Transmembrane</keyword>
<evidence type="ECO:0000313" key="2">
    <source>
        <dbReference type="EMBL" id="AIE90879.1"/>
    </source>
</evidence>
<evidence type="ECO:0000256" key="1">
    <source>
        <dbReference type="SAM" id="Phobius"/>
    </source>
</evidence>
<keyword evidence="1" id="KW-1133">Transmembrane helix</keyword>
<keyword evidence="1" id="KW-0472">Membrane</keyword>
<feature type="transmembrane region" description="Helical" evidence="1">
    <location>
        <begin position="6"/>
        <end position="25"/>
    </location>
</feature>
<organism evidence="2">
    <name type="scientific">uncultured marine thaumarchaeote AD1000_07_E11</name>
    <dbReference type="NCBI Taxonomy" id="1455886"/>
    <lineage>
        <taxon>Archaea</taxon>
        <taxon>Nitrososphaerota</taxon>
        <taxon>environmental samples</taxon>
    </lineage>
</organism>
<sequence length="193" mass="21499">MKKILIYSAGFVLLFVYFLLTVFILPSEFLITEQLIPQPIFEAILSETEIKLGDSFRLDIVSKNIGDYADIHIVSVGFPDLTEIDDVVKIATYDFSLSPSYIDVDDEIGSSYSGGVDTTFAKYPLIEAMSRPLKPDVETHFDIVVTPKNSGIFNVYVKSIGIPHSSDVSHYPFSGVLDHQNEHVLVYSVTVNP</sequence>